<dbReference type="AlphaFoldDB" id="A0A6A4P0E0"/>
<dbReference type="EMBL" id="WOCE01000019">
    <property type="protein sequence ID" value="KAE9593069.1"/>
    <property type="molecule type" value="Genomic_DNA"/>
</dbReference>
<organism evidence="2 3">
    <name type="scientific">Lupinus albus</name>
    <name type="common">White lupine</name>
    <name type="synonym">Lupinus termis</name>
    <dbReference type="NCBI Taxonomy" id="3870"/>
    <lineage>
        <taxon>Eukaryota</taxon>
        <taxon>Viridiplantae</taxon>
        <taxon>Streptophyta</taxon>
        <taxon>Embryophyta</taxon>
        <taxon>Tracheophyta</taxon>
        <taxon>Spermatophyta</taxon>
        <taxon>Magnoliopsida</taxon>
        <taxon>eudicotyledons</taxon>
        <taxon>Gunneridae</taxon>
        <taxon>Pentapetalae</taxon>
        <taxon>rosids</taxon>
        <taxon>fabids</taxon>
        <taxon>Fabales</taxon>
        <taxon>Fabaceae</taxon>
        <taxon>Papilionoideae</taxon>
        <taxon>50 kb inversion clade</taxon>
        <taxon>genistoids sensu lato</taxon>
        <taxon>core genistoids</taxon>
        <taxon>Genisteae</taxon>
        <taxon>Lupinus</taxon>
    </lineage>
</organism>
<evidence type="ECO:0000256" key="1">
    <source>
        <dbReference type="SAM" id="Phobius"/>
    </source>
</evidence>
<reference evidence="3" key="1">
    <citation type="journal article" date="2020" name="Nat. Commun.">
        <title>Genome sequence of the cluster root forming white lupin.</title>
        <authorList>
            <person name="Hufnagel B."/>
            <person name="Marques A."/>
            <person name="Soriano A."/>
            <person name="Marques L."/>
            <person name="Divol F."/>
            <person name="Doumas P."/>
            <person name="Sallet E."/>
            <person name="Mancinotti D."/>
            <person name="Carrere S."/>
            <person name="Marande W."/>
            <person name="Arribat S."/>
            <person name="Keller J."/>
            <person name="Huneau C."/>
            <person name="Blein T."/>
            <person name="Aime D."/>
            <person name="Laguerre M."/>
            <person name="Taylor J."/>
            <person name="Schubert V."/>
            <person name="Nelson M."/>
            <person name="Geu-Flores F."/>
            <person name="Crespi M."/>
            <person name="Gallardo-Guerrero K."/>
            <person name="Delaux P.-M."/>
            <person name="Salse J."/>
            <person name="Berges H."/>
            <person name="Guyot R."/>
            <person name="Gouzy J."/>
            <person name="Peret B."/>
        </authorList>
    </citation>
    <scope>NUCLEOTIDE SEQUENCE [LARGE SCALE GENOMIC DNA]</scope>
    <source>
        <strain evidence="3">cv. Amiga</strain>
    </source>
</reference>
<evidence type="ECO:0000313" key="2">
    <source>
        <dbReference type="EMBL" id="KAE9593069.1"/>
    </source>
</evidence>
<dbReference type="PANTHER" id="PTHR35495:SF10">
    <property type="entry name" value="PEPTIDASE S26 DOMAIN-CONTAINING PROTEIN"/>
    <property type="match status" value="1"/>
</dbReference>
<keyword evidence="1" id="KW-1133">Transmembrane helix</keyword>
<protein>
    <submittedName>
        <fullName evidence="2">Uncharacterized protein</fullName>
    </submittedName>
</protein>
<keyword evidence="3" id="KW-1185">Reference proteome</keyword>
<keyword evidence="1" id="KW-0812">Transmembrane</keyword>
<sequence length="180" mass="20438">MQFLMCSQSGDLFRSAPCSVFKPIPIPLSFSYTLVFPPHHPYPFSKSLISFFFLFFYYSATMNRRTRPVKPNPFHKFLKPGALAKLRDSQITAKRRLRRVNSLSHIPSPFPSNDVQPQQNDNEGFPCFVTRTFSPRCPQRKKLMASKSVFFVTTSPVRSIADSPDSVLVESLGNDVVVAN</sequence>
<feature type="transmembrane region" description="Helical" evidence="1">
    <location>
        <begin position="42"/>
        <end position="60"/>
    </location>
</feature>
<dbReference type="Proteomes" id="UP000447434">
    <property type="component" value="Chromosome 19"/>
</dbReference>
<proteinExistence type="predicted"/>
<accession>A0A6A4P0E0</accession>
<gene>
    <name evidence="2" type="ORF">Lalb_Chr19g0135871</name>
</gene>
<comment type="caution">
    <text evidence="2">The sequence shown here is derived from an EMBL/GenBank/DDBJ whole genome shotgun (WGS) entry which is preliminary data.</text>
</comment>
<dbReference type="OrthoDB" id="1924680at2759"/>
<keyword evidence="1" id="KW-0472">Membrane</keyword>
<name>A0A6A4P0E0_LUPAL</name>
<evidence type="ECO:0000313" key="3">
    <source>
        <dbReference type="Proteomes" id="UP000447434"/>
    </source>
</evidence>
<dbReference type="PANTHER" id="PTHR35495">
    <property type="entry name" value="OS06G0679600 PROTEIN"/>
    <property type="match status" value="1"/>
</dbReference>